<dbReference type="InterPro" id="IPR041113">
    <property type="entry name" value="Heliorhodopsin"/>
</dbReference>
<name>A0A6J6ENK3_9ZZZZ</name>
<keyword evidence="1" id="KW-0812">Transmembrane</keyword>
<keyword evidence="1" id="KW-1133">Transmembrane helix</keyword>
<sequence>MENSLNGIRRFNVIAGFLHLVSMVGVLALSNSFSLPLNATYMSGPPGTTFEAPVTIINTPIGLVVALFLGISAAFHFIVASPMFFARYQSSLLKNKNIFRWVEYSISSSIMIILIAQICGMTDIGAAIAIFGVNASMILFGWLQEKYTVPGDGQWLPFIFGCITGAVPWLVILFYVVAPGAQSGVPTPGFVYGIVASLFLFFNSFAWVQYKQYKKVGKWADYLRGERAYIVLSLVAKTALAWQIFAGTLAA</sequence>
<protein>
    <submittedName>
        <fullName evidence="2">Unannotated protein</fullName>
    </submittedName>
</protein>
<feature type="transmembrane region" description="Helical" evidence="1">
    <location>
        <begin position="229"/>
        <end position="250"/>
    </location>
</feature>
<dbReference type="Pfam" id="PF18761">
    <property type="entry name" value="Heliorhodopsin"/>
    <property type="match status" value="1"/>
</dbReference>
<feature type="transmembrane region" description="Helical" evidence="1">
    <location>
        <begin position="155"/>
        <end position="178"/>
    </location>
</feature>
<dbReference type="EMBL" id="CAEZTN010000058">
    <property type="protein sequence ID" value="CAB4577617.1"/>
    <property type="molecule type" value="Genomic_DNA"/>
</dbReference>
<feature type="transmembrane region" description="Helical" evidence="1">
    <location>
        <begin position="190"/>
        <end position="208"/>
    </location>
</feature>
<feature type="transmembrane region" description="Helical" evidence="1">
    <location>
        <begin position="61"/>
        <end position="86"/>
    </location>
</feature>
<dbReference type="AlphaFoldDB" id="A0A6J6ENK3"/>
<evidence type="ECO:0000313" key="2">
    <source>
        <dbReference type="EMBL" id="CAB4577617.1"/>
    </source>
</evidence>
<evidence type="ECO:0000256" key="1">
    <source>
        <dbReference type="SAM" id="Phobius"/>
    </source>
</evidence>
<accession>A0A6J6ENK3</accession>
<dbReference type="NCBIfam" id="NF038020">
    <property type="entry name" value="HeR"/>
    <property type="match status" value="1"/>
</dbReference>
<feature type="transmembrane region" description="Helical" evidence="1">
    <location>
        <begin position="12"/>
        <end position="33"/>
    </location>
</feature>
<dbReference type="Gene3D" id="1.20.1070.10">
    <property type="entry name" value="Rhodopsin 7-helix transmembrane proteins"/>
    <property type="match status" value="1"/>
</dbReference>
<keyword evidence="1" id="KW-0472">Membrane</keyword>
<feature type="transmembrane region" description="Helical" evidence="1">
    <location>
        <begin position="98"/>
        <end position="118"/>
    </location>
</feature>
<proteinExistence type="predicted"/>
<reference evidence="2" key="1">
    <citation type="submission" date="2020-05" db="EMBL/GenBank/DDBJ databases">
        <authorList>
            <person name="Chiriac C."/>
            <person name="Salcher M."/>
            <person name="Ghai R."/>
            <person name="Kavagutti S V."/>
        </authorList>
    </citation>
    <scope>NUCLEOTIDE SEQUENCE</scope>
</reference>
<organism evidence="2">
    <name type="scientific">freshwater metagenome</name>
    <dbReference type="NCBI Taxonomy" id="449393"/>
    <lineage>
        <taxon>unclassified sequences</taxon>
        <taxon>metagenomes</taxon>
        <taxon>ecological metagenomes</taxon>
    </lineage>
</organism>
<gene>
    <name evidence="2" type="ORF">UFOPK1689_01070</name>
</gene>
<feature type="transmembrane region" description="Helical" evidence="1">
    <location>
        <begin position="124"/>
        <end position="143"/>
    </location>
</feature>